<reference evidence="1" key="1">
    <citation type="submission" date="2014-11" db="EMBL/GenBank/DDBJ databases">
        <title>Molecular phylogeny of cliff fern family Woodsiaceae with morphological implications.</title>
        <authorList>
            <person name="Shao Y.-Z."/>
            <person name="Wei R."/>
            <person name="Zhang X.-C."/>
        </authorList>
    </citation>
    <scope>NUCLEOTIDE SEQUENCE</scope>
</reference>
<gene>
    <name evidence="1" type="ORF">Cvel_23910.t2</name>
</gene>
<sequence>MGTAVVVDLDVSNEHLKDLLHREGVVEASCSRLFDTLEDWHPGAYFRVLSVCRDANSLVCKGVRVGGEGDGDGDGSAVRRLVPVSRPPVWLPVCNCANKIPALSPLSSDFHVLALDHEEGGGEEEVLFEAADAETEEAGVDPQEMWWVGGSGGWG</sequence>
<evidence type="ECO:0000313" key="1">
    <source>
        <dbReference type="EMBL" id="CUC09794.1"/>
    </source>
</evidence>
<name>A0A0K6S893_9ALVE</name>
<protein>
    <submittedName>
        <fullName evidence="1">Uncharacterized protein</fullName>
    </submittedName>
</protein>
<organism evidence="1">
    <name type="scientific">Chromera velia CCMP2878</name>
    <dbReference type="NCBI Taxonomy" id="1169474"/>
    <lineage>
        <taxon>Eukaryota</taxon>
        <taxon>Sar</taxon>
        <taxon>Alveolata</taxon>
        <taxon>Colpodellida</taxon>
        <taxon>Chromeraceae</taxon>
        <taxon>Chromera</taxon>
    </lineage>
</organism>
<dbReference type="AlphaFoldDB" id="A0A0K6S893"/>
<proteinExistence type="predicted"/>
<dbReference type="VEuPathDB" id="CryptoDB:Cvel_23910"/>
<dbReference type="EMBL" id="CDMZ01001683">
    <property type="protein sequence ID" value="CUC09794.1"/>
    <property type="molecule type" value="Genomic_DNA"/>
</dbReference>
<accession>A0A0K6S893</accession>